<dbReference type="PANTHER" id="PTHR23155:SF1205">
    <property type="entry name" value="DISEASE RESISTANCE PROTEIN RPM1"/>
    <property type="match status" value="1"/>
</dbReference>
<comment type="caution">
    <text evidence="2">The sequence shown here is derived from an EMBL/GenBank/DDBJ whole genome shotgun (WGS) entry which is preliminary data.</text>
</comment>
<feature type="domain" description="Disease resistance protein winged helix" evidence="1">
    <location>
        <begin position="1"/>
        <end position="53"/>
    </location>
</feature>
<name>A0A8J5HH52_ZINOF</name>
<evidence type="ECO:0000259" key="1">
    <source>
        <dbReference type="Pfam" id="PF23559"/>
    </source>
</evidence>
<sequence length="204" mass="22767">MWIAEGIVSGADGLLAEKVAEQCFNQLVSRNLVQPSEFAEIGTLKSCHVHDIILSKSGKENFMEIGELVELEKLAICFGDDDLASGMLKEINALLSKLNSNLRTLTILHNPISKLKKALDEVVKITLYETRSQLQDLQVLRNLHTLVKLVLGFKSFNNAAKYLVFDYGGFTHLKFLEIESPNLASVGEPLQHWVREVRAVAYDA</sequence>
<dbReference type="InterPro" id="IPR032675">
    <property type="entry name" value="LRR_dom_sf"/>
</dbReference>
<dbReference type="Gene3D" id="3.80.10.10">
    <property type="entry name" value="Ribonuclease Inhibitor"/>
    <property type="match status" value="1"/>
</dbReference>
<dbReference type="GO" id="GO:0098542">
    <property type="term" value="P:defense response to other organism"/>
    <property type="evidence" value="ECO:0007669"/>
    <property type="project" value="TreeGrafter"/>
</dbReference>
<organism evidence="2 3">
    <name type="scientific">Zingiber officinale</name>
    <name type="common">Ginger</name>
    <name type="synonym">Amomum zingiber</name>
    <dbReference type="NCBI Taxonomy" id="94328"/>
    <lineage>
        <taxon>Eukaryota</taxon>
        <taxon>Viridiplantae</taxon>
        <taxon>Streptophyta</taxon>
        <taxon>Embryophyta</taxon>
        <taxon>Tracheophyta</taxon>
        <taxon>Spermatophyta</taxon>
        <taxon>Magnoliopsida</taxon>
        <taxon>Liliopsida</taxon>
        <taxon>Zingiberales</taxon>
        <taxon>Zingiberaceae</taxon>
        <taxon>Zingiber</taxon>
    </lineage>
</organism>
<accession>A0A8J5HH52</accession>
<dbReference type="Pfam" id="PF23559">
    <property type="entry name" value="WHD_DRP"/>
    <property type="match status" value="1"/>
</dbReference>
<dbReference type="EMBL" id="JACMSC010000004">
    <property type="protein sequence ID" value="KAG6524396.1"/>
    <property type="molecule type" value="Genomic_DNA"/>
</dbReference>
<dbReference type="InterPro" id="IPR044974">
    <property type="entry name" value="Disease_R_plants"/>
</dbReference>
<gene>
    <name evidence="2" type="ORF">ZIOFF_014305</name>
</gene>
<evidence type="ECO:0000313" key="3">
    <source>
        <dbReference type="Proteomes" id="UP000734854"/>
    </source>
</evidence>
<dbReference type="Proteomes" id="UP000734854">
    <property type="component" value="Unassembled WGS sequence"/>
</dbReference>
<dbReference type="SUPFAM" id="SSF52058">
    <property type="entry name" value="L domain-like"/>
    <property type="match status" value="1"/>
</dbReference>
<proteinExistence type="predicted"/>
<keyword evidence="3" id="KW-1185">Reference proteome</keyword>
<reference evidence="2 3" key="1">
    <citation type="submission" date="2020-08" db="EMBL/GenBank/DDBJ databases">
        <title>Plant Genome Project.</title>
        <authorList>
            <person name="Zhang R.-G."/>
        </authorList>
    </citation>
    <scope>NUCLEOTIDE SEQUENCE [LARGE SCALE GENOMIC DNA]</scope>
    <source>
        <tissue evidence="2">Rhizome</tissue>
    </source>
</reference>
<dbReference type="InterPro" id="IPR058922">
    <property type="entry name" value="WHD_DRP"/>
</dbReference>
<dbReference type="PANTHER" id="PTHR23155">
    <property type="entry name" value="DISEASE RESISTANCE PROTEIN RP"/>
    <property type="match status" value="1"/>
</dbReference>
<protein>
    <recommendedName>
        <fullName evidence="1">Disease resistance protein winged helix domain-containing protein</fullName>
    </recommendedName>
</protein>
<dbReference type="AlphaFoldDB" id="A0A8J5HH52"/>
<evidence type="ECO:0000313" key="2">
    <source>
        <dbReference type="EMBL" id="KAG6524396.1"/>
    </source>
</evidence>